<evidence type="ECO:0000256" key="4">
    <source>
        <dbReference type="ARBA" id="ARBA00022695"/>
    </source>
</evidence>
<dbReference type="Pfam" id="PF09115">
    <property type="entry name" value="DNApol3-delta_C"/>
    <property type="match status" value="1"/>
</dbReference>
<dbReference type="PANTHER" id="PTHR11669">
    <property type="entry name" value="REPLICATION FACTOR C / DNA POLYMERASE III GAMMA-TAU SUBUNIT"/>
    <property type="match status" value="1"/>
</dbReference>
<dbReference type="Gene3D" id="3.40.50.300">
    <property type="entry name" value="P-loop containing nucleotide triphosphate hydrolases"/>
    <property type="match status" value="1"/>
</dbReference>
<evidence type="ECO:0000256" key="6">
    <source>
        <dbReference type="ARBA" id="ARBA00022932"/>
    </source>
</evidence>
<dbReference type="OrthoDB" id="9810148at2"/>
<dbReference type="GO" id="GO:0003677">
    <property type="term" value="F:DNA binding"/>
    <property type="evidence" value="ECO:0007669"/>
    <property type="project" value="InterPro"/>
</dbReference>
<dbReference type="GO" id="GO:0009360">
    <property type="term" value="C:DNA polymerase III complex"/>
    <property type="evidence" value="ECO:0007669"/>
    <property type="project" value="InterPro"/>
</dbReference>
<gene>
    <name evidence="9" type="ORF">C7459_116112</name>
</gene>
<dbReference type="Proteomes" id="UP000245634">
    <property type="component" value="Unassembled WGS sequence"/>
</dbReference>
<dbReference type="FunFam" id="3.40.50.300:FF:001255">
    <property type="entry name" value="DNA polymerase III subunit delta"/>
    <property type="match status" value="1"/>
</dbReference>
<evidence type="ECO:0000259" key="8">
    <source>
        <dbReference type="Pfam" id="PF09115"/>
    </source>
</evidence>
<reference evidence="9 10" key="1">
    <citation type="submission" date="2018-05" db="EMBL/GenBank/DDBJ databases">
        <title>Genomic Encyclopedia of Type Strains, Phase IV (KMG-IV): sequencing the most valuable type-strain genomes for metagenomic binning, comparative biology and taxonomic classification.</title>
        <authorList>
            <person name="Goeker M."/>
        </authorList>
    </citation>
    <scope>NUCLEOTIDE SEQUENCE [LARGE SCALE GENOMIC DNA]</scope>
    <source>
        <strain evidence="9 10">DSM 18773</strain>
    </source>
</reference>
<evidence type="ECO:0000256" key="5">
    <source>
        <dbReference type="ARBA" id="ARBA00022705"/>
    </source>
</evidence>
<feature type="domain" description="DNA polymerase III delta subunit C-terminal" evidence="8">
    <location>
        <begin position="242"/>
        <end position="321"/>
    </location>
</feature>
<dbReference type="EC" id="2.7.7.7" evidence="1"/>
<dbReference type="AlphaFoldDB" id="A0A316D559"/>
<evidence type="ECO:0000256" key="2">
    <source>
        <dbReference type="ARBA" id="ARBA00014363"/>
    </source>
</evidence>
<accession>A0A316D559</accession>
<dbReference type="InterPro" id="IPR027417">
    <property type="entry name" value="P-loop_NTPase"/>
</dbReference>
<dbReference type="EMBL" id="QGGL01000016">
    <property type="protein sequence ID" value="PWK07953.1"/>
    <property type="molecule type" value="Genomic_DNA"/>
</dbReference>
<dbReference type="InterPro" id="IPR050238">
    <property type="entry name" value="DNA_Rep/Repair_Clamp_Loader"/>
</dbReference>
<keyword evidence="10" id="KW-1185">Reference proteome</keyword>
<keyword evidence="6" id="KW-0239">DNA-directed DNA polymerase</keyword>
<dbReference type="RefSeq" id="WP_109690555.1">
    <property type="nucleotide sequence ID" value="NZ_QGGL01000016.1"/>
</dbReference>
<evidence type="ECO:0000256" key="7">
    <source>
        <dbReference type="ARBA" id="ARBA00049244"/>
    </source>
</evidence>
<evidence type="ECO:0000313" key="9">
    <source>
        <dbReference type="EMBL" id="PWK07953.1"/>
    </source>
</evidence>
<keyword evidence="5" id="KW-0235">DNA replication</keyword>
<dbReference type="InterPro" id="IPR004622">
    <property type="entry name" value="DNA_pol_HolB"/>
</dbReference>
<comment type="catalytic activity">
    <reaction evidence="7">
        <text>DNA(n) + a 2'-deoxyribonucleoside 5'-triphosphate = DNA(n+1) + diphosphate</text>
        <dbReference type="Rhea" id="RHEA:22508"/>
        <dbReference type="Rhea" id="RHEA-COMP:17339"/>
        <dbReference type="Rhea" id="RHEA-COMP:17340"/>
        <dbReference type="ChEBI" id="CHEBI:33019"/>
        <dbReference type="ChEBI" id="CHEBI:61560"/>
        <dbReference type="ChEBI" id="CHEBI:173112"/>
        <dbReference type="EC" id="2.7.7.7"/>
    </reaction>
</comment>
<proteinExistence type="predicted"/>
<dbReference type="PANTHER" id="PTHR11669:SF8">
    <property type="entry name" value="DNA POLYMERASE III SUBUNIT DELTA"/>
    <property type="match status" value="1"/>
</dbReference>
<dbReference type="SUPFAM" id="SSF52540">
    <property type="entry name" value="P-loop containing nucleoside triphosphate hydrolases"/>
    <property type="match status" value="1"/>
</dbReference>
<dbReference type="GO" id="GO:0008408">
    <property type="term" value="F:3'-5' exonuclease activity"/>
    <property type="evidence" value="ECO:0007669"/>
    <property type="project" value="InterPro"/>
</dbReference>
<dbReference type="NCBIfam" id="TIGR00678">
    <property type="entry name" value="holB"/>
    <property type="match status" value="1"/>
</dbReference>
<sequence length="323" mass="35926">MTWPVPGPASDMLARSLHTGRLAHAYLFLGSEGSGQVETAQYFAKSILCTSAGERPCGVCSQCRRVESHNHPDLITLEPDGNAIKIAQVRELQKAFSRKAMENASKVYIIHHADKMTVEAANALLKFLEEPTTPVVAILLADSKAKLLPTVISRCMLIAFERRPIRQVEDLLVADGVSSTRAKFLAYLKQSYGAAKEFASQERFAEILSLMVQLSEELATRRGNPLFTIQEKVIKPSWQGAEVDALLDCLAWWYRDVLHVSLGLDTAVAADSQLDKYRSQAAQYRTDQLVEMIEIILTTKKRLQGNANVQLTLEQMILRLQGV</sequence>
<dbReference type="Pfam" id="PF13177">
    <property type="entry name" value="DNA_pol3_delta2"/>
    <property type="match status" value="1"/>
</dbReference>
<dbReference type="GO" id="GO:0006261">
    <property type="term" value="P:DNA-templated DNA replication"/>
    <property type="evidence" value="ECO:0007669"/>
    <property type="project" value="TreeGrafter"/>
</dbReference>
<dbReference type="InterPro" id="IPR015199">
    <property type="entry name" value="DNA_pol_III_delta_C"/>
</dbReference>
<keyword evidence="3" id="KW-0808">Transferase</keyword>
<name>A0A316D559_9BACL</name>
<organism evidence="9 10">
    <name type="scientific">Tumebacillus permanentifrigoris</name>
    <dbReference type="NCBI Taxonomy" id="378543"/>
    <lineage>
        <taxon>Bacteria</taxon>
        <taxon>Bacillati</taxon>
        <taxon>Bacillota</taxon>
        <taxon>Bacilli</taxon>
        <taxon>Bacillales</taxon>
        <taxon>Alicyclobacillaceae</taxon>
        <taxon>Tumebacillus</taxon>
    </lineage>
</organism>
<protein>
    <recommendedName>
        <fullName evidence="2">DNA polymerase III subunit delta'</fullName>
        <ecNumber evidence="1">2.7.7.7</ecNumber>
    </recommendedName>
</protein>
<dbReference type="GO" id="GO:0003887">
    <property type="term" value="F:DNA-directed DNA polymerase activity"/>
    <property type="evidence" value="ECO:0007669"/>
    <property type="project" value="UniProtKB-KW"/>
</dbReference>
<keyword evidence="4" id="KW-0548">Nucleotidyltransferase</keyword>
<comment type="caution">
    <text evidence="9">The sequence shown here is derived from an EMBL/GenBank/DDBJ whole genome shotgun (WGS) entry which is preliminary data.</text>
</comment>
<evidence type="ECO:0000256" key="3">
    <source>
        <dbReference type="ARBA" id="ARBA00022679"/>
    </source>
</evidence>
<evidence type="ECO:0000256" key="1">
    <source>
        <dbReference type="ARBA" id="ARBA00012417"/>
    </source>
</evidence>
<evidence type="ECO:0000313" key="10">
    <source>
        <dbReference type="Proteomes" id="UP000245634"/>
    </source>
</evidence>